<dbReference type="Pfam" id="PF01103">
    <property type="entry name" value="Omp85"/>
    <property type="match status" value="1"/>
</dbReference>
<evidence type="ECO:0000256" key="2">
    <source>
        <dbReference type="ARBA" id="ARBA00023136"/>
    </source>
</evidence>
<name>A0AA46DZI5_9FUSO</name>
<dbReference type="EMBL" id="SOBG01000002">
    <property type="protein sequence ID" value="TDT71837.1"/>
    <property type="molecule type" value="Genomic_DNA"/>
</dbReference>
<comment type="subcellular location">
    <subcellularLocation>
        <location evidence="1">Membrane</location>
    </subcellularLocation>
</comment>
<organism evidence="4 5">
    <name type="scientific">Hypnocyclicus thermotrophus</name>
    <dbReference type="NCBI Taxonomy" id="1627895"/>
    <lineage>
        <taxon>Bacteria</taxon>
        <taxon>Fusobacteriati</taxon>
        <taxon>Fusobacteriota</taxon>
        <taxon>Fusobacteriia</taxon>
        <taxon>Fusobacteriales</taxon>
        <taxon>Fusobacteriaceae</taxon>
        <taxon>Hypnocyclicus</taxon>
    </lineage>
</organism>
<dbReference type="Gene3D" id="2.40.160.50">
    <property type="entry name" value="membrane protein fhac: a member of the omp85/tpsb transporter family"/>
    <property type="match status" value="1"/>
</dbReference>
<dbReference type="PROSITE" id="PS50172">
    <property type="entry name" value="BRCT"/>
    <property type="match status" value="1"/>
</dbReference>
<protein>
    <submittedName>
        <fullName evidence="4">Surface antigen-like protein</fullName>
    </submittedName>
</protein>
<evidence type="ECO:0000313" key="4">
    <source>
        <dbReference type="EMBL" id="TDT71837.1"/>
    </source>
</evidence>
<dbReference type="Proteomes" id="UP000294678">
    <property type="component" value="Unassembled WGS sequence"/>
</dbReference>
<keyword evidence="5" id="KW-1185">Reference proteome</keyword>
<comment type="caution">
    <text evidence="4">The sequence shown here is derived from an EMBL/GenBank/DDBJ whole genome shotgun (WGS) entry which is preliminary data.</text>
</comment>
<keyword evidence="2" id="KW-0472">Membrane</keyword>
<dbReference type="GO" id="GO:0019867">
    <property type="term" value="C:outer membrane"/>
    <property type="evidence" value="ECO:0007669"/>
    <property type="project" value="InterPro"/>
</dbReference>
<evidence type="ECO:0000256" key="1">
    <source>
        <dbReference type="ARBA" id="ARBA00004370"/>
    </source>
</evidence>
<feature type="domain" description="BRCT" evidence="3">
    <location>
        <begin position="38"/>
        <end position="110"/>
    </location>
</feature>
<dbReference type="InterPro" id="IPR000184">
    <property type="entry name" value="Bac_surfAg_D15"/>
</dbReference>
<evidence type="ECO:0000259" key="3">
    <source>
        <dbReference type="PROSITE" id="PS50172"/>
    </source>
</evidence>
<gene>
    <name evidence="4" type="ORF">EV215_0526</name>
</gene>
<proteinExistence type="predicted"/>
<dbReference type="RefSeq" id="WP_134112430.1">
    <property type="nucleotide sequence ID" value="NZ_SOBG01000002.1"/>
</dbReference>
<sequence>MKKINFFILYFILVNIILAKENFILPIVFYSPELGFAGGIIFKNLDKKETMLISNKISSFLTTNQYKSLNYNYNIKYFNNSRFNINLNYKDWLYDYYLNRKIIDDYNQKIIQIEINYNQKIIKKIYFKYGYNFSKIKINNNNFYLEKENINSSGINFALNYENILIEKNMKNGEKLEITTNIYNKKLLSDQDYIKNTFDYRKYFNIKNNQIRAQIMIKDINGEVPFYLKYDLGSNTLIRGFTENKYLGNTFIGGQIEFEKNFNKRFTGVLFYGTGDTNDNFDNIDILNLKSAIGLGIKYIISEDFKVRMDMGFASDGDKNMYINFSDAI</sequence>
<dbReference type="AlphaFoldDB" id="A0AA46DZI5"/>
<accession>A0AA46DZI5</accession>
<reference evidence="4 5" key="1">
    <citation type="submission" date="2019-03" db="EMBL/GenBank/DDBJ databases">
        <title>Genomic Encyclopedia of Type Strains, Phase IV (KMG-IV): sequencing the most valuable type-strain genomes for metagenomic binning, comparative biology and taxonomic classification.</title>
        <authorList>
            <person name="Goeker M."/>
        </authorList>
    </citation>
    <scope>NUCLEOTIDE SEQUENCE [LARGE SCALE GENOMIC DNA]</scope>
    <source>
        <strain evidence="4 5">DSM 100055</strain>
    </source>
</reference>
<evidence type="ECO:0000313" key="5">
    <source>
        <dbReference type="Proteomes" id="UP000294678"/>
    </source>
</evidence>
<dbReference type="InterPro" id="IPR001357">
    <property type="entry name" value="BRCT_dom"/>
</dbReference>